<dbReference type="EMBL" id="CACVAQ010000525">
    <property type="protein sequence ID" value="CAA6829913.1"/>
    <property type="molecule type" value="Genomic_DNA"/>
</dbReference>
<dbReference type="InterPro" id="IPR002052">
    <property type="entry name" value="DNA_methylase_N6_adenine_CS"/>
</dbReference>
<comment type="similarity">
    <text evidence="1">Belongs to the N(4)/N(6)-methyltransferase family.</text>
</comment>
<dbReference type="GO" id="GO:0003676">
    <property type="term" value="F:nucleic acid binding"/>
    <property type="evidence" value="ECO:0007669"/>
    <property type="project" value="InterPro"/>
</dbReference>
<accession>A0A6S6UN28</accession>
<dbReference type="AlphaFoldDB" id="A0A6S6UN28"/>
<evidence type="ECO:0000256" key="4">
    <source>
        <dbReference type="ARBA" id="ARBA00022679"/>
    </source>
</evidence>
<protein>
    <recommendedName>
        <fullName evidence="2">site-specific DNA-methyltransferase (adenine-specific)</fullName>
        <ecNumber evidence="2">2.1.1.72</ecNumber>
    </recommendedName>
</protein>
<evidence type="ECO:0000256" key="1">
    <source>
        <dbReference type="ARBA" id="ARBA00006594"/>
    </source>
</evidence>
<proteinExistence type="inferred from homology"/>
<dbReference type="GO" id="GO:0006304">
    <property type="term" value="P:DNA modification"/>
    <property type="evidence" value="ECO:0007669"/>
    <property type="project" value="InterPro"/>
</dbReference>
<dbReference type="InterPro" id="IPR029063">
    <property type="entry name" value="SAM-dependent_MTases_sf"/>
</dbReference>
<sequence length="975" mass="112968">MNHINSKKIEEHLSIERYAKNLHPVATTSKEKRLEYYKTQARLVGADYVYFLKNELENKEVPFVYIYDERNKTDEEKRPLYKINKQIWTLGEIVLAIVVYDDEIKIIDTRQPISKKKEASFWIEEITEIDKKLRVDIFEGRILEQAKKNYAKNSPYQKLLDHIEQNILKKEKEIGCGSELLKKLLVKFILIKYLEEQTDNNGNSVFSKNYFKQFIDSPKAEQANFCDVLRAGDSIVGLLKSLSKQLNGGIFEVNAEEIKAIQGANLDLVANALDGDKEVTNQISIWRLYDFKLLPIEFISRLYERFVVSVEGKQKKEGAYYTPPHLARLLIDELLPFDKEINFNTFKLLDPSCGSGVFLVLAYKRLISIWLLREGKQKIEGIEDIKAIKKILANCIYGLDINADALSITATSLQIELTSHIQPKEIWESLKFDDLQKKGNLKGGIGFFKWYKKEKKRYDVIVGNPPFKVDNTGNVKSKLDDDIDLERFETEEGLIKKIPQNNPASAMLYLSLSFLLKLDGSLFFIMPAGPVLYNPTAVEYRNTIFSKWEVEKVYDFTPLRNNLWRKAKVATVALLIRSNSISLATQHIVIRNSVANENGAIRFEVDKYDKYKVSINDILTKDYIWKANLLGGGRIPFYIAKYKDKDSFIEIEDFLKQKKKSNGWIYQEGAGSSFKKGKEIESLGLPLLKNEEIKNDKFVDTALNLSPTGRYQFYNENTFIPPFLIVKKNIEQGLPVLFNNEKPYIFDNTFFGIKCPKEDSEILETFGQVFKENRLIYKFLITATAAKTFIQMSGNSFTNSHDIKRLPLKLNEDKVPVIFDEISLMEQAVIEDTELMAECVQKTTGKLFEPVIYDELIQYGNAFCEVINFVYQNGDYKFRMVRSIIQDGFVWVTFEHTNQKQIIGQELLEVDNELFTQILEDDISNDGLRINRIITYYEEKNRISFIKPIRLKFWTRSIAYRDAENVKADMFKNGY</sequence>
<dbReference type="PROSITE" id="PS00092">
    <property type="entry name" value="N6_MTASE"/>
    <property type="match status" value="1"/>
</dbReference>
<name>A0A6S6UN28_9BACT</name>
<evidence type="ECO:0000259" key="7">
    <source>
        <dbReference type="Pfam" id="PF07669"/>
    </source>
</evidence>
<evidence type="ECO:0000256" key="2">
    <source>
        <dbReference type="ARBA" id="ARBA00011900"/>
    </source>
</evidence>
<dbReference type="PRINTS" id="PR00507">
    <property type="entry name" value="N12N6MTFRASE"/>
</dbReference>
<evidence type="ECO:0000256" key="5">
    <source>
        <dbReference type="ARBA" id="ARBA00022691"/>
    </source>
</evidence>
<evidence type="ECO:0000256" key="3">
    <source>
        <dbReference type="ARBA" id="ARBA00022603"/>
    </source>
</evidence>
<dbReference type="Gene3D" id="3.40.50.150">
    <property type="entry name" value="Vaccinia Virus protein VP39"/>
    <property type="match status" value="1"/>
</dbReference>
<gene>
    <name evidence="8" type="ORF">HELGO_WM25973</name>
</gene>
<dbReference type="InterPro" id="IPR011639">
    <property type="entry name" value="MethylTrfase_TaqI-like_dom"/>
</dbReference>
<keyword evidence="5" id="KW-0949">S-adenosyl-L-methionine</keyword>
<keyword evidence="4" id="KW-0808">Transferase</keyword>
<organism evidence="8">
    <name type="scientific">uncultured Aureispira sp</name>
    <dbReference type="NCBI Taxonomy" id="1331704"/>
    <lineage>
        <taxon>Bacteria</taxon>
        <taxon>Pseudomonadati</taxon>
        <taxon>Bacteroidota</taxon>
        <taxon>Saprospiria</taxon>
        <taxon>Saprospirales</taxon>
        <taxon>Saprospiraceae</taxon>
        <taxon>Aureispira</taxon>
        <taxon>environmental samples</taxon>
    </lineage>
</organism>
<comment type="catalytic activity">
    <reaction evidence="6">
        <text>a 2'-deoxyadenosine in DNA + S-adenosyl-L-methionine = an N(6)-methyl-2'-deoxyadenosine in DNA + S-adenosyl-L-homocysteine + H(+)</text>
        <dbReference type="Rhea" id="RHEA:15197"/>
        <dbReference type="Rhea" id="RHEA-COMP:12418"/>
        <dbReference type="Rhea" id="RHEA-COMP:12419"/>
        <dbReference type="ChEBI" id="CHEBI:15378"/>
        <dbReference type="ChEBI" id="CHEBI:57856"/>
        <dbReference type="ChEBI" id="CHEBI:59789"/>
        <dbReference type="ChEBI" id="CHEBI:90615"/>
        <dbReference type="ChEBI" id="CHEBI:90616"/>
        <dbReference type="EC" id="2.1.1.72"/>
    </reaction>
</comment>
<dbReference type="Pfam" id="PF07669">
    <property type="entry name" value="Eco57I"/>
    <property type="match status" value="1"/>
</dbReference>
<keyword evidence="3" id="KW-0489">Methyltransferase</keyword>
<dbReference type="GO" id="GO:0032259">
    <property type="term" value="P:methylation"/>
    <property type="evidence" value="ECO:0007669"/>
    <property type="project" value="UniProtKB-KW"/>
</dbReference>
<dbReference type="PANTHER" id="PTHR33841:SF5">
    <property type="entry name" value="DNA METHYLASE (MODIFICATION METHYLASE) (METHYLTRANSFERASE)-RELATED"/>
    <property type="match status" value="1"/>
</dbReference>
<evidence type="ECO:0000313" key="8">
    <source>
        <dbReference type="EMBL" id="CAA6829913.1"/>
    </source>
</evidence>
<dbReference type="SUPFAM" id="SSF53335">
    <property type="entry name" value="S-adenosyl-L-methionine-dependent methyltransferases"/>
    <property type="match status" value="1"/>
</dbReference>
<reference evidence="8" key="1">
    <citation type="submission" date="2020-01" db="EMBL/GenBank/DDBJ databases">
        <authorList>
            <person name="Meier V. D."/>
            <person name="Meier V D."/>
        </authorList>
    </citation>
    <scope>NUCLEOTIDE SEQUENCE</scope>
    <source>
        <strain evidence="8">HLG_WM_MAG_10</strain>
    </source>
</reference>
<dbReference type="InterPro" id="IPR050953">
    <property type="entry name" value="N4_N6_ade-DNA_methylase"/>
</dbReference>
<feature type="domain" description="Type II methyltransferase M.TaqI-like" evidence="7">
    <location>
        <begin position="394"/>
        <end position="557"/>
    </location>
</feature>
<dbReference type="GO" id="GO:0009007">
    <property type="term" value="F:site-specific DNA-methyltransferase (adenine-specific) activity"/>
    <property type="evidence" value="ECO:0007669"/>
    <property type="project" value="UniProtKB-EC"/>
</dbReference>
<evidence type="ECO:0000256" key="6">
    <source>
        <dbReference type="ARBA" id="ARBA00047942"/>
    </source>
</evidence>
<dbReference type="PANTHER" id="PTHR33841">
    <property type="entry name" value="DNA METHYLTRANSFERASE YEEA-RELATED"/>
    <property type="match status" value="1"/>
</dbReference>
<dbReference type="EC" id="2.1.1.72" evidence="2"/>